<feature type="signal peptide" evidence="2">
    <location>
        <begin position="1"/>
        <end position="20"/>
    </location>
</feature>
<keyword evidence="2" id="KW-0732">Signal</keyword>
<organism evidence="3 4">
    <name type="scientific">Dermatophagoides pteronyssinus</name>
    <name type="common">European house dust mite</name>
    <dbReference type="NCBI Taxonomy" id="6956"/>
    <lineage>
        <taxon>Eukaryota</taxon>
        <taxon>Metazoa</taxon>
        <taxon>Ecdysozoa</taxon>
        <taxon>Arthropoda</taxon>
        <taxon>Chelicerata</taxon>
        <taxon>Arachnida</taxon>
        <taxon>Acari</taxon>
        <taxon>Acariformes</taxon>
        <taxon>Sarcoptiformes</taxon>
        <taxon>Astigmata</taxon>
        <taxon>Psoroptidia</taxon>
        <taxon>Analgoidea</taxon>
        <taxon>Pyroglyphidae</taxon>
        <taxon>Dermatophagoidinae</taxon>
        <taxon>Dermatophagoides</taxon>
    </lineage>
</organism>
<feature type="chain" id="PRO_5028370311" evidence="2">
    <location>
        <begin position="21"/>
        <end position="142"/>
    </location>
</feature>
<gene>
    <name evidence="4" type="primary">LOC113791129</name>
</gene>
<evidence type="ECO:0000313" key="3">
    <source>
        <dbReference type="Proteomes" id="UP000515146"/>
    </source>
</evidence>
<dbReference type="RefSeq" id="XP_027196662.1">
    <property type="nucleotide sequence ID" value="XM_027340861.1"/>
</dbReference>
<evidence type="ECO:0000256" key="1">
    <source>
        <dbReference type="SAM" id="MobiDB-lite"/>
    </source>
</evidence>
<dbReference type="InParanoid" id="A0A6P6XTA5"/>
<evidence type="ECO:0000313" key="4">
    <source>
        <dbReference type="RefSeq" id="XP_027196662.1"/>
    </source>
</evidence>
<keyword evidence="3" id="KW-1185">Reference proteome</keyword>
<evidence type="ECO:0000256" key="2">
    <source>
        <dbReference type="SAM" id="SignalP"/>
    </source>
</evidence>
<name>A0A6P6XTA5_DERPT</name>
<dbReference type="KEGG" id="dpte:113791129"/>
<accession>A0A6P6XTA5</accession>
<feature type="compositionally biased region" description="Basic and acidic residues" evidence="1">
    <location>
        <begin position="28"/>
        <end position="44"/>
    </location>
</feature>
<dbReference type="Proteomes" id="UP000515146">
    <property type="component" value="Unplaced"/>
</dbReference>
<sequence length="142" mass="16163">MKTLLFIGFFLLGTMIIVRTEESDNKNVDAAKSNNDHHNDDHNSTHTNTKPKSISKRSLRSRIRLVRKLAANFLSLRSGKLYAVLKFLHCLHIKVLEDCHDQLLDCLRSEEPKICLQTATCTAPLVAKCLHILPDHSPYPYV</sequence>
<dbReference type="AlphaFoldDB" id="A0A6P6XTA5"/>
<protein>
    <submittedName>
        <fullName evidence="4">Uncharacterized protein LOC113791129</fullName>
    </submittedName>
</protein>
<proteinExistence type="predicted"/>
<reference evidence="4" key="1">
    <citation type="submission" date="2025-08" db="UniProtKB">
        <authorList>
            <consortium name="RefSeq"/>
        </authorList>
    </citation>
    <scope>IDENTIFICATION</scope>
    <source>
        <strain evidence="4">Airmid</strain>
    </source>
</reference>
<feature type="region of interest" description="Disordered" evidence="1">
    <location>
        <begin position="28"/>
        <end position="56"/>
    </location>
</feature>